<feature type="region of interest" description="Disordered" evidence="1">
    <location>
        <begin position="256"/>
        <end position="305"/>
    </location>
</feature>
<proteinExistence type="predicted"/>
<gene>
    <name evidence="2" type="ORF">SLS55_008933</name>
</gene>
<sequence length="329" mass="34166">MDQYPAKLSQPHQWAAPPPPDCGTNPTVHEPLPYPPTSFDPNSFTCITTPYGTHAAPNFAECCDSPVASFTTVHLTSEGPSSCAAYCSVKPHRLLFSDYRSSEFHTCVFGGPEEDKDVQLECWDGEGFVGDLDWEHRFTEKDDSSNKHKKRNPQQESSTSTTTYNPSFWSSLISAAATETVTPILLTDSSTTITATYDSSIWSSLLSVAATDTASVGLPVLSTTTTTTAANGTAASSSDASLATGTFVSVSEVSGTRSSTGAASSTSPAATSASATSDAASSGGSTASSSASAAESSSTSGASSTHFKGAYGRWLCTGLLLSVVFMSLQ</sequence>
<dbReference type="GeneID" id="92013018"/>
<reference evidence="2 3" key="1">
    <citation type="submission" date="2024-02" db="EMBL/GenBank/DDBJ databases">
        <title>De novo assembly and annotation of 12 fungi associated with fruit tree decline syndrome in Ontario, Canada.</title>
        <authorList>
            <person name="Sulman M."/>
            <person name="Ellouze W."/>
            <person name="Ilyukhin E."/>
        </authorList>
    </citation>
    <scope>NUCLEOTIDE SEQUENCE [LARGE SCALE GENOMIC DNA]</scope>
    <source>
        <strain evidence="2 3">FDS-637</strain>
    </source>
</reference>
<protein>
    <submittedName>
        <fullName evidence="2">Uncharacterized protein</fullName>
    </submittedName>
</protein>
<name>A0ABR3C7D2_9PEZI</name>
<evidence type="ECO:0000256" key="1">
    <source>
        <dbReference type="SAM" id="MobiDB-lite"/>
    </source>
</evidence>
<dbReference type="EMBL" id="JAJVCZ030000009">
    <property type="protein sequence ID" value="KAL0256538.1"/>
    <property type="molecule type" value="Genomic_DNA"/>
</dbReference>
<comment type="caution">
    <text evidence="2">The sequence shown here is derived from an EMBL/GenBank/DDBJ whole genome shotgun (WGS) entry which is preliminary data.</text>
</comment>
<feature type="region of interest" description="Disordered" evidence="1">
    <location>
        <begin position="1"/>
        <end position="34"/>
    </location>
</feature>
<feature type="region of interest" description="Disordered" evidence="1">
    <location>
        <begin position="140"/>
        <end position="163"/>
    </location>
</feature>
<dbReference type="Proteomes" id="UP001430584">
    <property type="component" value="Unassembled WGS sequence"/>
</dbReference>
<dbReference type="RefSeq" id="XP_066629567.1">
    <property type="nucleotide sequence ID" value="XM_066780338.1"/>
</dbReference>
<evidence type="ECO:0000313" key="3">
    <source>
        <dbReference type="Proteomes" id="UP001430584"/>
    </source>
</evidence>
<keyword evidence="3" id="KW-1185">Reference proteome</keyword>
<evidence type="ECO:0000313" key="2">
    <source>
        <dbReference type="EMBL" id="KAL0256538.1"/>
    </source>
</evidence>
<organism evidence="2 3">
    <name type="scientific">Diplodia seriata</name>
    <dbReference type="NCBI Taxonomy" id="420778"/>
    <lineage>
        <taxon>Eukaryota</taxon>
        <taxon>Fungi</taxon>
        <taxon>Dikarya</taxon>
        <taxon>Ascomycota</taxon>
        <taxon>Pezizomycotina</taxon>
        <taxon>Dothideomycetes</taxon>
        <taxon>Dothideomycetes incertae sedis</taxon>
        <taxon>Botryosphaeriales</taxon>
        <taxon>Botryosphaeriaceae</taxon>
        <taxon>Diplodia</taxon>
    </lineage>
</organism>
<feature type="compositionally biased region" description="Polar residues" evidence="1">
    <location>
        <begin position="154"/>
        <end position="163"/>
    </location>
</feature>
<accession>A0ABR3C7D2</accession>